<organism evidence="1">
    <name type="scientific">Fagus sylvatica</name>
    <name type="common">Beechnut</name>
    <dbReference type="NCBI Taxonomy" id="28930"/>
    <lineage>
        <taxon>Eukaryota</taxon>
        <taxon>Viridiplantae</taxon>
        <taxon>Streptophyta</taxon>
        <taxon>Embryophyta</taxon>
        <taxon>Tracheophyta</taxon>
        <taxon>Spermatophyta</taxon>
        <taxon>Magnoliopsida</taxon>
        <taxon>eudicotyledons</taxon>
        <taxon>Gunneridae</taxon>
        <taxon>Pentapetalae</taxon>
        <taxon>rosids</taxon>
        <taxon>fabids</taxon>
        <taxon>Fagales</taxon>
        <taxon>Fagaceae</taxon>
        <taxon>Fagus</taxon>
    </lineage>
</organism>
<gene>
    <name evidence="1" type="ORF">FSB_LOCUS22045</name>
</gene>
<proteinExistence type="predicted"/>
<sequence length="413" mass="47905">MSTSEMNGVRSFTACTSVMEDLPQPIKGNMQDIPESVLRNSVIELRVGMEFDSLLEVTEFYKNYTYSKGFATMIMNSRKNKGFTETSYINLKCNRERTYSSSVDDTSKKRSTIKNSCENHNHDLSPSKSRYFAAFQYISTDTRRRLLINDNADARVNSSIKSSIVEAGGYENVTYNQKDVHNFLNKEHRLKCREGDGQALHDYFVKMQVKLAGLEAYQDIKYYLLKAVHQSMTVEEFEELWNHTITSHHLEENEWLANLYEERERWVLAFLNSNFFVGMSYILDRWRKVIKRKHTYVSTCTDDVQHNPVLESYEKLHRLAVGVLEIGAESVENFNVLEKLLIDLKDNFPRSCDKQPLSQRKNSVGTAFDVVRTEVIKSPMVVKRKGRPRTKQLKVINRGSGFKTKEEKEHCSC</sequence>
<accession>A0A2N9G3T8</accession>
<dbReference type="EMBL" id="OIVN01001455">
    <property type="protein sequence ID" value="SPC94163.1"/>
    <property type="molecule type" value="Genomic_DNA"/>
</dbReference>
<name>A0A2N9G3T8_FAGSY</name>
<evidence type="ECO:0000313" key="1">
    <source>
        <dbReference type="EMBL" id="SPC94163.1"/>
    </source>
</evidence>
<protein>
    <submittedName>
        <fullName evidence="1">Uncharacterized protein</fullName>
    </submittedName>
</protein>
<reference evidence="1" key="1">
    <citation type="submission" date="2018-02" db="EMBL/GenBank/DDBJ databases">
        <authorList>
            <person name="Cohen D.B."/>
            <person name="Kent A.D."/>
        </authorList>
    </citation>
    <scope>NUCLEOTIDE SEQUENCE</scope>
</reference>
<dbReference type="PANTHER" id="PTHR47718">
    <property type="entry name" value="OS01G0519700 PROTEIN"/>
    <property type="match status" value="1"/>
</dbReference>
<dbReference type="AlphaFoldDB" id="A0A2N9G3T8"/>
<dbReference type="PANTHER" id="PTHR47718:SF13">
    <property type="entry name" value="OS09G0290500 PROTEIN"/>
    <property type="match status" value="1"/>
</dbReference>